<dbReference type="InParanoid" id="H3ARW2"/>
<sequence>YAGESVNDIFDTLPYAAPGENDNALDKAIDALTAYFTPKQNIKYEVYIFQQAKQEQGENLAAYYTRLRKLAMTCNFMDIDCKIKSQIVQTCLSAKLHRRTLGDPGITLTQLIE</sequence>
<name>H3ARW2_LATCH</name>
<proteinExistence type="predicted"/>
<organism evidence="1 2">
    <name type="scientific">Latimeria chalumnae</name>
    <name type="common">Coelacanth</name>
    <dbReference type="NCBI Taxonomy" id="7897"/>
    <lineage>
        <taxon>Eukaryota</taxon>
        <taxon>Metazoa</taxon>
        <taxon>Chordata</taxon>
        <taxon>Craniata</taxon>
        <taxon>Vertebrata</taxon>
        <taxon>Euteleostomi</taxon>
        <taxon>Coelacanthiformes</taxon>
        <taxon>Coelacanthidae</taxon>
        <taxon>Latimeria</taxon>
    </lineage>
</organism>
<protein>
    <recommendedName>
        <fullName evidence="3">Retrotransposon gag domain-containing protein</fullName>
    </recommendedName>
</protein>
<evidence type="ECO:0000313" key="2">
    <source>
        <dbReference type="Proteomes" id="UP000008672"/>
    </source>
</evidence>
<dbReference type="AlphaFoldDB" id="H3ARW2"/>
<dbReference type="PANTHER" id="PTHR33198">
    <property type="entry name" value="ANK_REP_REGION DOMAIN-CONTAINING PROTEIN-RELATED"/>
    <property type="match status" value="1"/>
</dbReference>
<dbReference type="Ensembl" id="ENSLACT00000012476.1">
    <property type="protein sequence ID" value="ENSLACP00000012383.1"/>
    <property type="gene ID" value="ENSLACG00000010904.1"/>
</dbReference>
<accession>H3ARW2</accession>
<reference evidence="2" key="1">
    <citation type="submission" date="2011-08" db="EMBL/GenBank/DDBJ databases">
        <title>The draft genome of Latimeria chalumnae.</title>
        <authorList>
            <person name="Di Palma F."/>
            <person name="Alfoldi J."/>
            <person name="Johnson J."/>
            <person name="Berlin A."/>
            <person name="Gnerre S."/>
            <person name="Jaffe D."/>
            <person name="MacCallum I."/>
            <person name="Young S."/>
            <person name="Walker B.J."/>
            <person name="Lander E."/>
            <person name="Lindblad-Toh K."/>
        </authorList>
    </citation>
    <scope>NUCLEOTIDE SEQUENCE [LARGE SCALE GENOMIC DNA]</scope>
    <source>
        <strain evidence="2">Wild caught</strain>
    </source>
</reference>
<dbReference type="EMBL" id="AFYH01121295">
    <property type="status" value="NOT_ANNOTATED_CDS"/>
    <property type="molecule type" value="Genomic_DNA"/>
</dbReference>
<dbReference type="eggNOG" id="ENOG502S81C">
    <property type="taxonomic scope" value="Eukaryota"/>
</dbReference>
<evidence type="ECO:0000313" key="1">
    <source>
        <dbReference type="Ensembl" id="ENSLACP00000012383.1"/>
    </source>
</evidence>
<dbReference type="HOGENOM" id="CLU_2139160_0_0_1"/>
<dbReference type="Proteomes" id="UP000008672">
    <property type="component" value="Unassembled WGS sequence"/>
</dbReference>
<dbReference type="PANTHER" id="PTHR33198:SF20">
    <property type="entry name" value="RETROTRANSPOSON GAG DOMAIN-CONTAINING PROTEIN"/>
    <property type="match status" value="1"/>
</dbReference>
<keyword evidence="2" id="KW-1185">Reference proteome</keyword>
<reference evidence="1" key="2">
    <citation type="submission" date="2025-08" db="UniProtKB">
        <authorList>
            <consortium name="Ensembl"/>
        </authorList>
    </citation>
    <scope>IDENTIFICATION</scope>
</reference>
<reference evidence="1" key="3">
    <citation type="submission" date="2025-09" db="UniProtKB">
        <authorList>
            <consortium name="Ensembl"/>
        </authorList>
    </citation>
    <scope>IDENTIFICATION</scope>
</reference>
<evidence type="ECO:0008006" key="3">
    <source>
        <dbReference type="Google" id="ProtNLM"/>
    </source>
</evidence>